<evidence type="ECO:0000313" key="1">
    <source>
        <dbReference type="EMBL" id="BCG49404.1"/>
    </source>
</evidence>
<name>A0A7R6VZK0_CARRU</name>
<dbReference type="Pfam" id="PF00687">
    <property type="entry name" value="Ribosomal_L1"/>
    <property type="match status" value="1"/>
</dbReference>
<reference evidence="1 2" key="1">
    <citation type="journal article" date="2020" name="Genome Biol. Evol.">
        <title>Comparative Genomics Underlines Multiple Roles of Profftella, an Obligate Symbiont of Psyllids: Providing Toxins, Vitamins, and Carotenoids.</title>
        <authorList>
            <person name="Nakabachi A."/>
            <person name="Piel J."/>
            <person name="Malenovsky I."/>
            <person name="Hirose Y."/>
        </authorList>
    </citation>
    <scope>NUCLEOTIDE SEQUENCE [LARGE SCALE GENOMIC DNA]</scope>
    <source>
        <strain evidence="1 2">Dco</strain>
    </source>
</reference>
<evidence type="ECO:0000313" key="2">
    <source>
        <dbReference type="Proteomes" id="UP000595596"/>
    </source>
</evidence>
<gene>
    <name evidence="1" type="primary">rplA</name>
    <name evidence="1" type="ORF">CRDco_1780</name>
</gene>
<proteinExistence type="predicted"/>
<dbReference type="Proteomes" id="UP000595596">
    <property type="component" value="Chromosome"/>
</dbReference>
<keyword evidence="1" id="KW-0689">Ribosomal protein</keyword>
<dbReference type="AlphaFoldDB" id="A0A7R6VZK0"/>
<sequence length="190" mass="23200">MSNLDLFIKYCSENKFNFCESIDLSIIFNNKKKKYFSFYTDLFYSVDDRKNFLFLSDNVKNENNIYYGNLYFYSFLKKEINFEKIYSDVKNIFLIKKNINYFKNKFTEKKCLLDNYDKKIKEIKNKTLKMKIDKNNFLNVKIGNIFFDKNMIKKNYFILINNLKKVFFNNNIYIEKIYVSTTMSKSYLLK</sequence>
<dbReference type="RefSeq" id="WP_201329493.1">
    <property type="nucleotide sequence ID" value="NZ_AP023214.1"/>
</dbReference>
<keyword evidence="2" id="KW-1185">Reference proteome</keyword>
<dbReference type="KEGG" id="crr:CRDco_1780"/>
<organism evidence="1 2">
    <name type="scientific">Candidatus Carsonella ruddii</name>
    <name type="common">Diaphorina cf. continua</name>
    <dbReference type="NCBI Taxonomy" id="2661587"/>
    <lineage>
        <taxon>Bacteria</taxon>
        <taxon>Pseudomonadati</taxon>
        <taxon>Pseudomonadota</taxon>
        <taxon>Gammaproteobacteria</taxon>
        <taxon>Oceanospirillales</taxon>
        <taxon>Halomonadaceae</taxon>
        <taxon>Zymobacter group</taxon>
        <taxon>Candidatus Carsonella</taxon>
    </lineage>
</organism>
<dbReference type="InterPro" id="IPR028364">
    <property type="entry name" value="Ribosomal_uL1/biogenesis"/>
</dbReference>
<protein>
    <submittedName>
        <fullName evidence="1">50S ribosomal protein L1</fullName>
    </submittedName>
</protein>
<dbReference type="EMBL" id="AP023214">
    <property type="protein sequence ID" value="BCG49404.1"/>
    <property type="molecule type" value="Genomic_DNA"/>
</dbReference>
<dbReference type="InterPro" id="IPR023674">
    <property type="entry name" value="Ribosomal_uL1-like"/>
</dbReference>
<dbReference type="Gene3D" id="3.30.190.20">
    <property type="match status" value="1"/>
</dbReference>
<accession>A0A7R6VZK0</accession>
<keyword evidence="1" id="KW-0687">Ribonucleoprotein</keyword>
<dbReference type="SUPFAM" id="SSF56808">
    <property type="entry name" value="Ribosomal protein L1"/>
    <property type="match status" value="1"/>
</dbReference>
<dbReference type="GO" id="GO:0005840">
    <property type="term" value="C:ribosome"/>
    <property type="evidence" value="ECO:0007669"/>
    <property type="project" value="UniProtKB-KW"/>
</dbReference>